<reference evidence="2" key="1">
    <citation type="journal article" date="2019" name="Int. J. Syst. Evol. Microbiol.">
        <title>The Global Catalogue of Microorganisms (GCM) 10K type strain sequencing project: providing services to taxonomists for standard genome sequencing and annotation.</title>
        <authorList>
            <consortium name="The Broad Institute Genomics Platform"/>
            <consortium name="The Broad Institute Genome Sequencing Center for Infectious Disease"/>
            <person name="Wu L."/>
            <person name="Ma J."/>
        </authorList>
    </citation>
    <scope>NUCLEOTIDE SEQUENCE [LARGE SCALE GENOMIC DNA]</scope>
    <source>
        <strain evidence="2">CCUG 58127</strain>
    </source>
</reference>
<dbReference type="SUPFAM" id="SSF109854">
    <property type="entry name" value="DinB/YfiT-like putative metalloenzymes"/>
    <property type="match status" value="1"/>
</dbReference>
<dbReference type="InterPro" id="IPR034660">
    <property type="entry name" value="DinB/YfiT-like"/>
</dbReference>
<evidence type="ECO:0000313" key="2">
    <source>
        <dbReference type="Proteomes" id="UP001596298"/>
    </source>
</evidence>
<dbReference type="EMBL" id="JBHSWH010000001">
    <property type="protein sequence ID" value="MFC6705160.1"/>
    <property type="molecule type" value="Genomic_DNA"/>
</dbReference>
<gene>
    <name evidence="1" type="ORF">ACFQDH_07740</name>
</gene>
<protein>
    <submittedName>
        <fullName evidence="1">DUF664 domain-containing protein</fullName>
    </submittedName>
</protein>
<accession>A0ABW2AEA0</accession>
<dbReference type="Proteomes" id="UP001596298">
    <property type="component" value="Unassembled WGS sequence"/>
</dbReference>
<comment type="caution">
    <text evidence="1">The sequence shown here is derived from an EMBL/GenBank/DDBJ whole genome shotgun (WGS) entry which is preliminary data.</text>
</comment>
<dbReference type="Pfam" id="PF04978">
    <property type="entry name" value="MST"/>
    <property type="match status" value="1"/>
</dbReference>
<evidence type="ECO:0000313" key="1">
    <source>
        <dbReference type="EMBL" id="MFC6705160.1"/>
    </source>
</evidence>
<dbReference type="Gene3D" id="1.20.120.450">
    <property type="entry name" value="dinb family like domain"/>
    <property type="match status" value="1"/>
</dbReference>
<name>A0ABW2AEA0_9MICO</name>
<proteinExistence type="predicted"/>
<sequence>MPAHAPQTDHEGELFAGYINQQLLGLKSAAHGLTDEQLRQTPTVSALSIGALVKHGNRCAASWLDRAAAAPGVWPPVDDSTPDEDRIKEHYGEFELTADDTGDRLRTNLDALIERVTREVPSYNLGERVPVPTDAPWWPKDVESWTIRWTLLHTIEEIARHAGHADIIRESIDGATMYELMGSVEGWPASDWFTPWSPKDPATTVV</sequence>
<organism evidence="1 2">
    <name type="scientific">Flexivirga alba</name>
    <dbReference type="NCBI Taxonomy" id="702742"/>
    <lineage>
        <taxon>Bacteria</taxon>
        <taxon>Bacillati</taxon>
        <taxon>Actinomycetota</taxon>
        <taxon>Actinomycetes</taxon>
        <taxon>Micrococcales</taxon>
        <taxon>Dermacoccaceae</taxon>
        <taxon>Flexivirga</taxon>
    </lineage>
</organism>
<dbReference type="InterPro" id="IPR007061">
    <property type="entry name" value="MST-like"/>
</dbReference>
<dbReference type="RefSeq" id="WP_382400049.1">
    <property type="nucleotide sequence ID" value="NZ_JBHSWH010000001.1"/>
</dbReference>
<keyword evidence="2" id="KW-1185">Reference proteome</keyword>